<evidence type="ECO:0000256" key="12">
    <source>
        <dbReference type="SAM" id="Phobius"/>
    </source>
</evidence>
<evidence type="ECO:0000256" key="2">
    <source>
        <dbReference type="ARBA" id="ARBA00010168"/>
    </source>
</evidence>
<proteinExistence type="inferred from homology"/>
<keyword evidence="8 11" id="KW-0694">RNA-binding</keyword>
<dbReference type="CDD" id="cd21159">
    <property type="entry name" value="XendoU"/>
    <property type="match status" value="1"/>
</dbReference>
<keyword evidence="7 11" id="KW-0378">Hydrolase</keyword>
<dbReference type="GO" id="GO:0016829">
    <property type="term" value="F:lyase activity"/>
    <property type="evidence" value="ECO:0007669"/>
    <property type="project" value="UniProtKB-KW"/>
</dbReference>
<evidence type="ECO:0000256" key="9">
    <source>
        <dbReference type="ARBA" id="ARBA00023211"/>
    </source>
</evidence>
<dbReference type="SUPFAM" id="SSF142877">
    <property type="entry name" value="EndoU-like"/>
    <property type="match status" value="1"/>
</dbReference>
<keyword evidence="10" id="KW-0456">Lyase</keyword>
<reference evidence="14 15" key="1">
    <citation type="submission" date="2019-03" db="EMBL/GenBank/DDBJ databases">
        <title>An improved genome assembly of the fluke Schistosoma japonicum.</title>
        <authorList>
            <person name="Hu W."/>
            <person name="Luo F."/>
            <person name="Yin M."/>
            <person name="Mo X."/>
            <person name="Sun C."/>
            <person name="Wu Q."/>
            <person name="Zhu B."/>
            <person name="Xiang M."/>
            <person name="Wang J."/>
            <person name="Wang Y."/>
            <person name="Zhang T."/>
            <person name="Xu B."/>
            <person name="Zheng H."/>
            <person name="Feng Z."/>
        </authorList>
    </citation>
    <scope>NUCLEOTIDE SEQUENCE [LARGE SCALE GENOMIC DNA]</scope>
    <source>
        <strain evidence="14">HuSjv2</strain>
        <tissue evidence="14">Worms</tissue>
    </source>
</reference>
<comment type="subunit">
    <text evidence="3 11">Monomer.</text>
</comment>
<keyword evidence="12" id="KW-0472">Membrane</keyword>
<keyword evidence="4 11" id="KW-0540">Nuclease</keyword>
<dbReference type="GO" id="GO:0003723">
    <property type="term" value="F:RNA binding"/>
    <property type="evidence" value="ECO:0007669"/>
    <property type="project" value="UniProtKB-UniRule"/>
</dbReference>
<keyword evidence="9 11" id="KW-0464">Manganese</keyword>
<dbReference type="InterPro" id="IPR018998">
    <property type="entry name" value="EndoU_C"/>
</dbReference>
<dbReference type="Pfam" id="PF09412">
    <property type="entry name" value="XendoU"/>
    <property type="match status" value="1"/>
</dbReference>
<sequence>MDSIPRSLPLTILEKLSILFSDYFINHIKHEYIYQLLNDIQWERYIQQKSKHTSMPYPLFPTNITPDYVFNETHITIWKDILLKWNDSMIIRQELTDKFMEQIYQTTLFHRVYDCLQSSNIFNGDRLQFKDYFHQIWFHQYSWNQMSTKSISNTCGFQHVFIGDIYNSCVKGLHHWKRYYILERIGQLQLHNIYKKHSKLYISSMKFEVDHCLKPYGTIFFGLTIDFEILLYFCAFLINVNRQVNFIIDNEQITVVCYDVAMQNNALATAFIKY</sequence>
<comment type="cofactor">
    <cofactor evidence="1 11">
        <name>Mn(2+)</name>
        <dbReference type="ChEBI" id="CHEBI:29035"/>
    </cofactor>
</comment>
<keyword evidence="6 11" id="KW-0255">Endonuclease</keyword>
<feature type="transmembrane region" description="Helical" evidence="12">
    <location>
        <begin position="216"/>
        <end position="238"/>
    </location>
</feature>
<feature type="domain" description="EndoU" evidence="13">
    <location>
        <begin position="1"/>
        <end position="274"/>
    </location>
</feature>
<dbReference type="OrthoDB" id="430326at2759"/>
<dbReference type="GO" id="GO:0004521">
    <property type="term" value="F:RNA endonuclease activity"/>
    <property type="evidence" value="ECO:0007669"/>
    <property type="project" value="UniProtKB-UniRule"/>
</dbReference>
<dbReference type="GO" id="GO:0046872">
    <property type="term" value="F:metal ion binding"/>
    <property type="evidence" value="ECO:0007669"/>
    <property type="project" value="UniProtKB-UniRule"/>
</dbReference>
<dbReference type="EMBL" id="SKCS01000343">
    <property type="protein sequence ID" value="TNN10677.1"/>
    <property type="molecule type" value="Genomic_DNA"/>
</dbReference>
<comment type="similarity">
    <text evidence="2 11">Belongs to the ENDOU family.</text>
</comment>
<evidence type="ECO:0000313" key="14">
    <source>
        <dbReference type="EMBL" id="TNN10677.1"/>
    </source>
</evidence>
<dbReference type="GO" id="GO:0016787">
    <property type="term" value="F:hydrolase activity"/>
    <property type="evidence" value="ECO:0007669"/>
    <property type="project" value="UniProtKB-KW"/>
</dbReference>
<comment type="caution">
    <text evidence="14">The sequence shown here is derived from an EMBL/GenBank/DDBJ whole genome shotgun (WGS) entry which is preliminary data.</text>
</comment>
<dbReference type="PANTHER" id="PTHR12439:SF11">
    <property type="entry name" value="URIDYLATE-SPECIFIC ENDORIBONUCLEASE"/>
    <property type="match status" value="1"/>
</dbReference>
<dbReference type="PANTHER" id="PTHR12439">
    <property type="entry name" value="PLACENTAL PROTEIN 11-RELATED"/>
    <property type="match status" value="1"/>
</dbReference>
<gene>
    <name evidence="14" type="ORF">EWB00_005193</name>
</gene>
<evidence type="ECO:0000313" key="15">
    <source>
        <dbReference type="Proteomes" id="UP000311919"/>
    </source>
</evidence>
<organism evidence="14 15">
    <name type="scientific">Schistosoma japonicum</name>
    <name type="common">Blood fluke</name>
    <dbReference type="NCBI Taxonomy" id="6182"/>
    <lineage>
        <taxon>Eukaryota</taxon>
        <taxon>Metazoa</taxon>
        <taxon>Spiralia</taxon>
        <taxon>Lophotrochozoa</taxon>
        <taxon>Platyhelminthes</taxon>
        <taxon>Trematoda</taxon>
        <taxon>Digenea</taxon>
        <taxon>Strigeidida</taxon>
        <taxon>Schistosomatoidea</taxon>
        <taxon>Schistosomatidae</taxon>
        <taxon>Schistosoma</taxon>
    </lineage>
</organism>
<evidence type="ECO:0000256" key="7">
    <source>
        <dbReference type="ARBA" id="ARBA00022801"/>
    </source>
</evidence>
<accession>A0A4Z2D2F9</accession>
<name>A0A4Z2D2F9_SCHJA</name>
<evidence type="ECO:0000259" key="13">
    <source>
        <dbReference type="PROSITE" id="PS51959"/>
    </source>
</evidence>
<evidence type="ECO:0000256" key="4">
    <source>
        <dbReference type="ARBA" id="ARBA00022722"/>
    </source>
</evidence>
<keyword evidence="5 11" id="KW-0479">Metal-binding</keyword>
<keyword evidence="15" id="KW-1185">Reference proteome</keyword>
<dbReference type="PROSITE" id="PS51959">
    <property type="entry name" value="ENDOU"/>
    <property type="match status" value="1"/>
</dbReference>
<evidence type="ECO:0000256" key="10">
    <source>
        <dbReference type="ARBA" id="ARBA00023239"/>
    </source>
</evidence>
<evidence type="ECO:0000256" key="6">
    <source>
        <dbReference type="ARBA" id="ARBA00022759"/>
    </source>
</evidence>
<keyword evidence="12" id="KW-1133">Transmembrane helix</keyword>
<evidence type="ECO:0000256" key="1">
    <source>
        <dbReference type="ARBA" id="ARBA00001936"/>
    </source>
</evidence>
<dbReference type="InterPro" id="IPR037227">
    <property type="entry name" value="EndoU-like"/>
</dbReference>
<evidence type="ECO:0000256" key="5">
    <source>
        <dbReference type="ARBA" id="ARBA00022723"/>
    </source>
</evidence>
<dbReference type="Proteomes" id="UP000311919">
    <property type="component" value="Unassembled WGS sequence"/>
</dbReference>
<dbReference type="EC" id="4.6.1.-" evidence="11"/>
<protein>
    <recommendedName>
        <fullName evidence="11">Uridylate-specific endoribonuclease</fullName>
        <ecNumber evidence="11">4.6.1.-</ecNumber>
    </recommendedName>
</protein>
<comment type="catalytic activity">
    <reaction evidence="11">
        <text>ribonucleotidyl-uridine-RNA = a 5'-end dephospho-uridine-RNA + a 3'-end 2',3'-cyclophospho-ribonucleotide-RNA</text>
        <dbReference type="Rhea" id="RHEA:67792"/>
        <dbReference type="Rhea" id="RHEA-COMP:10464"/>
        <dbReference type="Rhea" id="RHEA-COMP:17354"/>
        <dbReference type="Rhea" id="RHEA-COMP:17356"/>
        <dbReference type="ChEBI" id="CHEBI:83064"/>
        <dbReference type="ChEBI" id="CHEBI:173117"/>
        <dbReference type="ChEBI" id="CHEBI:173224"/>
    </reaction>
</comment>
<dbReference type="AlphaFoldDB" id="A0A4Z2D2F9"/>
<evidence type="ECO:0000256" key="3">
    <source>
        <dbReference type="ARBA" id="ARBA00011245"/>
    </source>
</evidence>
<keyword evidence="12" id="KW-0812">Transmembrane</keyword>
<evidence type="ECO:0000256" key="11">
    <source>
        <dbReference type="RuleBase" id="RU367085"/>
    </source>
</evidence>
<dbReference type="InterPro" id="IPR039787">
    <property type="entry name" value="ENDOU"/>
</dbReference>
<evidence type="ECO:0000256" key="8">
    <source>
        <dbReference type="ARBA" id="ARBA00022884"/>
    </source>
</evidence>